<dbReference type="Gene3D" id="2.20.28.10">
    <property type="match status" value="1"/>
</dbReference>
<evidence type="ECO:0000256" key="2">
    <source>
        <dbReference type="ARBA" id="ARBA00022723"/>
    </source>
</evidence>
<dbReference type="PANTHER" id="PTHR12814">
    <property type="entry name" value="RNA-BINDING PROTEIN NOB1"/>
    <property type="match status" value="1"/>
</dbReference>
<dbReference type="GO" id="GO:0016787">
    <property type="term" value="F:hydrolase activity"/>
    <property type="evidence" value="ECO:0007669"/>
    <property type="project" value="UniProtKB-KW"/>
</dbReference>
<evidence type="ECO:0000259" key="4">
    <source>
        <dbReference type="Pfam" id="PF17146"/>
    </source>
</evidence>
<dbReference type="Gene3D" id="3.40.50.1010">
    <property type="entry name" value="5'-nuclease"/>
    <property type="match status" value="1"/>
</dbReference>
<dbReference type="AlphaFoldDB" id="A0A7C3VJQ9"/>
<accession>A0A7C3VJQ9</accession>
<keyword evidence="2" id="KW-0479">Metal-binding</keyword>
<feature type="domain" description="Ribonuclease PIN" evidence="4">
    <location>
        <begin position="8"/>
        <end position="86"/>
    </location>
</feature>
<dbReference type="Pfam" id="PF17146">
    <property type="entry name" value="PIN_6"/>
    <property type="match status" value="1"/>
</dbReference>
<evidence type="ECO:0000313" key="7">
    <source>
        <dbReference type="EMBL" id="HGF88057.1"/>
    </source>
</evidence>
<organism evidence="7">
    <name type="scientific">Archaeoglobus fulgidus</name>
    <dbReference type="NCBI Taxonomy" id="2234"/>
    <lineage>
        <taxon>Archaea</taxon>
        <taxon>Methanobacteriati</taxon>
        <taxon>Methanobacteriota</taxon>
        <taxon>Archaeoglobi</taxon>
        <taxon>Archaeoglobales</taxon>
        <taxon>Archaeoglobaceae</taxon>
        <taxon>Archaeoglobus</taxon>
    </lineage>
</organism>
<evidence type="ECO:0000313" key="6">
    <source>
        <dbReference type="EMBL" id="HFW32324.1"/>
    </source>
</evidence>
<dbReference type="EMBL" id="DSCQ01000083">
    <property type="protein sequence ID" value="HET21767.1"/>
    <property type="molecule type" value="Genomic_DNA"/>
</dbReference>
<evidence type="ECO:0000256" key="1">
    <source>
        <dbReference type="ARBA" id="ARBA00022722"/>
    </source>
</evidence>
<keyword evidence="7" id="KW-0255">Endonuclease</keyword>
<gene>
    <name evidence="5" type="ORF">ENN70_06860</name>
    <name evidence="7" type="ORF">ENR21_06750</name>
    <name evidence="6" type="ORF">ENW66_05165</name>
</gene>
<keyword evidence="1" id="KW-0540">Nuclease</keyword>
<dbReference type="PANTHER" id="PTHR12814:SF2">
    <property type="entry name" value="RNA-BINDING PROTEIN NOB1"/>
    <property type="match status" value="1"/>
</dbReference>
<reference evidence="7" key="1">
    <citation type="journal article" date="2020" name="mSystems">
        <title>Genome- and Community-Level Interaction Insights into Carbon Utilization and Element Cycling Functions of Hydrothermarchaeota in Hydrothermal Sediment.</title>
        <authorList>
            <person name="Zhou Z."/>
            <person name="Liu Y."/>
            <person name="Xu W."/>
            <person name="Pan J."/>
            <person name="Luo Z.H."/>
            <person name="Li M."/>
        </authorList>
    </citation>
    <scope>NUCLEOTIDE SEQUENCE [LARGE SCALE GENOMIC DNA]</scope>
    <source>
        <strain evidence="5">SpSt-12</strain>
        <strain evidence="7">SpSt-38</strain>
        <strain evidence="6">SpSt-87</strain>
    </source>
</reference>
<dbReference type="GO" id="GO:0004521">
    <property type="term" value="F:RNA endonuclease activity"/>
    <property type="evidence" value="ECO:0007669"/>
    <property type="project" value="TreeGrafter"/>
</dbReference>
<dbReference type="EMBL" id="DSQD01000207">
    <property type="protein sequence ID" value="HGF88057.1"/>
    <property type="molecule type" value="Genomic_DNA"/>
</dbReference>
<dbReference type="GO" id="GO:0030688">
    <property type="term" value="C:preribosome, small subunit precursor"/>
    <property type="evidence" value="ECO:0007669"/>
    <property type="project" value="TreeGrafter"/>
</dbReference>
<protein>
    <submittedName>
        <fullName evidence="7">NOB1 family endonuclease</fullName>
    </submittedName>
</protein>
<dbReference type="CDD" id="cd09876">
    <property type="entry name" value="PIN_Nob1-like"/>
    <property type="match status" value="1"/>
</dbReference>
<dbReference type="GO" id="GO:0030490">
    <property type="term" value="P:maturation of SSU-rRNA"/>
    <property type="evidence" value="ECO:0007669"/>
    <property type="project" value="TreeGrafter"/>
</dbReference>
<keyword evidence="3" id="KW-0378">Hydrolase</keyword>
<dbReference type="EMBL" id="DTLB01000031">
    <property type="protein sequence ID" value="HFW32324.1"/>
    <property type="molecule type" value="Genomic_DNA"/>
</dbReference>
<evidence type="ECO:0000256" key="3">
    <source>
        <dbReference type="ARBA" id="ARBA00022801"/>
    </source>
</evidence>
<name>A0A7C3VJQ9_ARCFL</name>
<dbReference type="GO" id="GO:0046872">
    <property type="term" value="F:metal ion binding"/>
    <property type="evidence" value="ECO:0007669"/>
    <property type="project" value="UniProtKB-KW"/>
</dbReference>
<dbReference type="InterPro" id="IPR033411">
    <property type="entry name" value="Ribonuclease_PIN"/>
</dbReference>
<sequence length="162" mass="18077">MKCVEVHVIDSSAIFQRKAVYKNMVTVPEVVAEILDEASALYLSVKNLKVEEASSESIEKVKKAAMRTGDIYKLSDTDIKVLAKALDEIEKGNEVVLVTDDYAIQNVAMSLGIRFDGILHRQISKEFKWVKVCRGCGRKIESEVCPVCGSEAVIRRVKNDKN</sequence>
<evidence type="ECO:0000313" key="5">
    <source>
        <dbReference type="EMBL" id="HET21767.1"/>
    </source>
</evidence>
<comment type="caution">
    <text evidence="7">The sequence shown here is derived from an EMBL/GenBank/DDBJ whole genome shotgun (WGS) entry which is preliminary data.</text>
</comment>
<proteinExistence type="predicted"/>
<dbReference type="InterPro" id="IPR039907">
    <property type="entry name" value="NOB1"/>
</dbReference>